<comment type="cofactor">
    <cofactor evidence="12 13">
        <name>Mg(2+)</name>
        <dbReference type="ChEBI" id="CHEBI:18420"/>
    </cofactor>
</comment>
<evidence type="ECO:0000256" key="1">
    <source>
        <dbReference type="ARBA" id="ARBA00004651"/>
    </source>
</evidence>
<feature type="transmembrane region" description="Helical" evidence="12">
    <location>
        <begin position="183"/>
        <end position="200"/>
    </location>
</feature>
<dbReference type="GO" id="GO:0044038">
    <property type="term" value="P:cell wall macromolecule biosynthetic process"/>
    <property type="evidence" value="ECO:0007669"/>
    <property type="project" value="TreeGrafter"/>
</dbReference>
<feature type="transmembrane region" description="Helical" evidence="12">
    <location>
        <begin position="43"/>
        <end position="62"/>
    </location>
</feature>
<reference evidence="14 15" key="1">
    <citation type="journal article" date="2017" name="Genome Announc.">
        <title>Draft Genome Sequences of Salinivibrio proteolyticus, Salinivibrio sharmensis, Salinivibrio siamensis, Salinivibrio costicola subsp. alcaliphilus, Salinivibrio costicola subsp. vallismortis, and 29 New Isolates Belonging to the Genus Salinivibrio.</title>
        <authorList>
            <person name="Lopez-Hermoso C."/>
            <person name="de la Haba R.R."/>
            <person name="Sanchez-Porro C."/>
            <person name="Bayliss S.C."/>
            <person name="Feil E.J."/>
            <person name="Ventosa A."/>
        </authorList>
    </citation>
    <scope>NUCLEOTIDE SEQUENCE [LARGE SCALE GENOMIC DNA]</scope>
    <source>
        <strain evidence="14 15">AL184</strain>
    </source>
</reference>
<evidence type="ECO:0000256" key="7">
    <source>
        <dbReference type="ARBA" id="ARBA00022842"/>
    </source>
</evidence>
<dbReference type="GO" id="GO:0036380">
    <property type="term" value="F:UDP-N-acetylglucosamine-undecaprenyl-phosphate N-acetylglucosaminephosphotransferase activity"/>
    <property type="evidence" value="ECO:0007669"/>
    <property type="project" value="UniProtKB-UniRule"/>
</dbReference>
<keyword evidence="6 12" id="KW-0812">Transmembrane</keyword>
<comment type="function">
    <text evidence="12">Catalyzes the transfer of the GlcNAc-1-phosphate moiety from UDP-GlcNAc onto the carrier lipid undecaprenyl phosphate (C55-P), yielding GlcNAc-pyrophosphoryl-undecaprenyl (GlcNAc-PP-C55).</text>
</comment>
<gene>
    <name evidence="12" type="primary">wecA</name>
    <name evidence="14" type="ORF">BZG00_10595</name>
</gene>
<evidence type="ECO:0000313" key="14">
    <source>
        <dbReference type="EMBL" id="OOE39328.1"/>
    </source>
</evidence>
<keyword evidence="4 12" id="KW-0328">Glycosyltransferase</keyword>
<dbReference type="GO" id="GO:0071555">
    <property type="term" value="P:cell wall organization"/>
    <property type="evidence" value="ECO:0007669"/>
    <property type="project" value="TreeGrafter"/>
</dbReference>
<comment type="pathway">
    <text evidence="12">Bacterial outer membrane biogenesis; LPS O-antigen biosynthesis.</text>
</comment>
<evidence type="ECO:0000256" key="4">
    <source>
        <dbReference type="ARBA" id="ARBA00022676"/>
    </source>
</evidence>
<keyword evidence="11 12" id="KW-0464">Manganese</keyword>
<organism evidence="14 15">
    <name type="scientific">Salinivibrio kushneri</name>
    <dbReference type="NCBI Taxonomy" id="1908198"/>
    <lineage>
        <taxon>Bacteria</taxon>
        <taxon>Pseudomonadati</taxon>
        <taxon>Pseudomonadota</taxon>
        <taxon>Gammaproteobacteria</taxon>
        <taxon>Vibrionales</taxon>
        <taxon>Vibrionaceae</taxon>
        <taxon>Salinivibrio</taxon>
    </lineage>
</organism>
<protein>
    <recommendedName>
        <fullName evidence="12">Undecaprenyl-phosphate alpha-N-acetylglucosaminyl 1-phosphate transferase</fullName>
        <ecNumber evidence="12">2.7.8.33</ecNumber>
    </recommendedName>
    <alternativeName>
        <fullName evidence="12">UDP-GlcNAc:undecaprenyl-phosphate GlcNAc-1-phosphate transferase</fullName>
    </alternativeName>
    <alternativeName>
        <fullName evidence="12">Undecaprenyl-phosphate GlcNAc-1-phosphate transferase</fullName>
    </alternativeName>
</protein>
<feature type="transmembrane region" description="Helical" evidence="12">
    <location>
        <begin position="6"/>
        <end position="22"/>
    </location>
</feature>
<evidence type="ECO:0000256" key="11">
    <source>
        <dbReference type="ARBA" id="ARBA00023211"/>
    </source>
</evidence>
<evidence type="ECO:0000256" key="2">
    <source>
        <dbReference type="ARBA" id="ARBA00022475"/>
    </source>
</evidence>
<dbReference type="EC" id="2.7.8.33" evidence="12"/>
<dbReference type="PANTHER" id="PTHR22926:SF3">
    <property type="entry name" value="UNDECAPRENYL-PHOSPHATE ALPHA-N-ACETYLGLUCOSAMINYL 1-PHOSPHATE TRANSFERASE"/>
    <property type="match status" value="1"/>
</dbReference>
<dbReference type="PANTHER" id="PTHR22926">
    <property type="entry name" value="PHOSPHO-N-ACETYLMURAMOYL-PENTAPEPTIDE-TRANSFERASE"/>
    <property type="match status" value="1"/>
</dbReference>
<dbReference type="InterPro" id="IPR012750">
    <property type="entry name" value="ECA_WecA-rel"/>
</dbReference>
<dbReference type="GO" id="GO:0000287">
    <property type="term" value="F:magnesium ion binding"/>
    <property type="evidence" value="ECO:0007669"/>
    <property type="project" value="InterPro"/>
</dbReference>
<feature type="binding site" evidence="13">
    <location>
        <position position="151"/>
    </location>
    <ligand>
        <name>Mg(2+)</name>
        <dbReference type="ChEBI" id="CHEBI:18420"/>
    </ligand>
</feature>
<keyword evidence="13" id="KW-0479">Metal-binding</keyword>
<name>A0AB36JXL1_9GAMM</name>
<feature type="transmembrane region" description="Helical" evidence="12">
    <location>
        <begin position="212"/>
        <end position="232"/>
    </location>
</feature>
<evidence type="ECO:0000256" key="8">
    <source>
        <dbReference type="ARBA" id="ARBA00022985"/>
    </source>
</evidence>
<keyword evidence="2 12" id="KW-1003">Cell membrane</keyword>
<dbReference type="EMBL" id="MUEK01000009">
    <property type="protein sequence ID" value="OOE39328.1"/>
    <property type="molecule type" value="Genomic_DNA"/>
</dbReference>
<dbReference type="GO" id="GO:0030145">
    <property type="term" value="F:manganese ion binding"/>
    <property type="evidence" value="ECO:0007669"/>
    <property type="project" value="InterPro"/>
</dbReference>
<dbReference type="NCBIfam" id="TIGR02380">
    <property type="entry name" value="ECA_wecA"/>
    <property type="match status" value="1"/>
</dbReference>
<dbReference type="CDD" id="cd06853">
    <property type="entry name" value="GT_WecA_like"/>
    <property type="match status" value="1"/>
</dbReference>
<keyword evidence="5 12" id="KW-0808">Transferase</keyword>
<comment type="catalytic activity">
    <reaction evidence="12">
        <text>di-trans,octa-cis-undecaprenyl phosphate + UDP-N-acetyl-alpha-D-glucosamine = N-acetyl-alpha-D-glucosaminyl-di-trans,octa-cis-undecaprenyl diphosphate + UMP</text>
        <dbReference type="Rhea" id="RHEA:28090"/>
        <dbReference type="ChEBI" id="CHEBI:57705"/>
        <dbReference type="ChEBI" id="CHEBI:57865"/>
        <dbReference type="ChEBI" id="CHEBI:60392"/>
        <dbReference type="ChEBI" id="CHEBI:62959"/>
        <dbReference type="EC" id="2.7.8.33"/>
    </reaction>
</comment>
<evidence type="ECO:0000256" key="13">
    <source>
        <dbReference type="PIRSR" id="PIRSR600715-1"/>
    </source>
</evidence>
<evidence type="ECO:0000256" key="9">
    <source>
        <dbReference type="ARBA" id="ARBA00022989"/>
    </source>
</evidence>
<feature type="transmembrane region" description="Helical" evidence="12">
    <location>
        <begin position="294"/>
        <end position="314"/>
    </location>
</feature>
<feature type="binding site" evidence="13">
    <location>
        <position position="215"/>
    </location>
    <ligand>
        <name>Mg(2+)</name>
        <dbReference type="ChEBI" id="CHEBI:18420"/>
    </ligand>
</feature>
<dbReference type="Proteomes" id="UP000189021">
    <property type="component" value="Unassembled WGS sequence"/>
</dbReference>
<evidence type="ECO:0000313" key="15">
    <source>
        <dbReference type="Proteomes" id="UP000189021"/>
    </source>
</evidence>
<dbReference type="RefSeq" id="WP_077659443.1">
    <property type="nucleotide sequence ID" value="NZ_CP040021.1"/>
</dbReference>
<feature type="transmembrane region" description="Helical" evidence="12">
    <location>
        <begin position="320"/>
        <end position="340"/>
    </location>
</feature>
<dbReference type="GO" id="GO:0009276">
    <property type="term" value="C:Gram-negative-bacterium-type cell wall"/>
    <property type="evidence" value="ECO:0007669"/>
    <property type="project" value="InterPro"/>
</dbReference>
<comment type="similarity">
    <text evidence="12">Belongs to the glycosyltransferase 4 family. WecA subfamily.</text>
</comment>
<feature type="transmembrane region" description="Helical" evidence="12">
    <location>
        <begin position="158"/>
        <end position="177"/>
    </location>
</feature>
<keyword evidence="9 12" id="KW-1133">Transmembrane helix</keyword>
<comment type="cofactor">
    <cofactor evidence="12">
        <name>Mn(2+)</name>
        <dbReference type="ChEBI" id="CHEBI:29035"/>
    </cofactor>
</comment>
<comment type="caution">
    <text evidence="14">The sequence shown here is derived from an EMBL/GenBank/DDBJ whole genome shotgun (WGS) entry which is preliminary data.</text>
</comment>
<dbReference type="GO" id="GO:0005886">
    <property type="term" value="C:plasma membrane"/>
    <property type="evidence" value="ECO:0007669"/>
    <property type="project" value="UniProtKB-SubCell"/>
</dbReference>
<feature type="transmembrane region" description="Helical" evidence="12">
    <location>
        <begin position="244"/>
        <end position="262"/>
    </location>
</feature>
<evidence type="ECO:0000256" key="6">
    <source>
        <dbReference type="ARBA" id="ARBA00022692"/>
    </source>
</evidence>
<dbReference type="AlphaFoldDB" id="A0AB36JXL1"/>
<keyword evidence="10 12" id="KW-0472">Membrane</keyword>
<evidence type="ECO:0000256" key="10">
    <source>
        <dbReference type="ARBA" id="ARBA00023136"/>
    </source>
</evidence>
<dbReference type="GO" id="GO:0009243">
    <property type="term" value="P:O antigen biosynthetic process"/>
    <property type="evidence" value="ECO:0007669"/>
    <property type="project" value="UniProtKB-UniRule"/>
</dbReference>
<dbReference type="InterPro" id="IPR000715">
    <property type="entry name" value="Glycosyl_transferase_4"/>
</dbReference>
<keyword evidence="3 12" id="KW-0997">Cell inner membrane</keyword>
<feature type="transmembrane region" description="Helical" evidence="12">
    <location>
        <begin position="68"/>
        <end position="87"/>
    </location>
</feature>
<evidence type="ECO:0000256" key="5">
    <source>
        <dbReference type="ARBA" id="ARBA00022679"/>
    </source>
</evidence>
<dbReference type="Pfam" id="PF00953">
    <property type="entry name" value="Glycos_transf_4"/>
    <property type="match status" value="1"/>
</dbReference>
<keyword evidence="8 12" id="KW-0448">Lipopolysaccharide biosynthesis</keyword>
<evidence type="ECO:0000256" key="12">
    <source>
        <dbReference type="HAMAP-Rule" id="MF_02030"/>
    </source>
</evidence>
<keyword evidence="15" id="KW-1185">Reference proteome</keyword>
<accession>A0AB36JXL1</accession>
<dbReference type="HAMAP" id="MF_02030">
    <property type="entry name" value="WecA_Gammaproteo"/>
    <property type="match status" value="1"/>
</dbReference>
<feature type="transmembrane region" description="Helical" evidence="12">
    <location>
        <begin position="99"/>
        <end position="121"/>
    </location>
</feature>
<keyword evidence="7 12" id="KW-0460">Magnesium</keyword>
<sequence length="364" mass="40165">MINSFVDLALLLFFSTSSLFVLRKLARRIDLVDKPDMRKHHAGAVPLVGGLAVCLSLVYFIFNNPDVIPHSGLYATCMLVLVTIGVLDDKFDIDFKLRIGVQAALAVVMMVMGDIELSRLGNIFATGRIQLETLGYGLTVLAVIGAINAFNMVDGIDGLLGGLATVTFVSLGLLLFLNGHQSMAYLCLVLTVIMAPYLLFNLGVLGRERKVFMGDAGSMLIGFTVIWFLLLASQHPTNAAIRPVTGLWLIALPLMDMTAIMFRRVKRGDSPFKPDREHLHHIFQRMGLSPRQTLGAICLLATALASIGMIGELFNIHETIMFIGFLVCFVLYCMMLRHIWRVTSFIRAKLGKNEFGEKVGEVRS</sequence>
<comment type="subcellular location">
    <subcellularLocation>
        <location evidence="12">Cell inner membrane</location>
        <topology evidence="12">Multi-pass membrane protein</topology>
    </subcellularLocation>
    <subcellularLocation>
        <location evidence="1">Cell membrane</location>
        <topology evidence="1">Multi-pass membrane protein</topology>
    </subcellularLocation>
</comment>
<feature type="transmembrane region" description="Helical" evidence="12">
    <location>
        <begin position="133"/>
        <end position="151"/>
    </location>
</feature>
<dbReference type="GO" id="GO:0016757">
    <property type="term" value="F:glycosyltransferase activity"/>
    <property type="evidence" value="ECO:0007669"/>
    <property type="project" value="UniProtKB-KW"/>
</dbReference>
<proteinExistence type="inferred from homology"/>
<evidence type="ECO:0000256" key="3">
    <source>
        <dbReference type="ARBA" id="ARBA00022519"/>
    </source>
</evidence>